<evidence type="ECO:0000313" key="4">
    <source>
        <dbReference type="Proteomes" id="UP001432027"/>
    </source>
</evidence>
<keyword evidence="1" id="KW-0808">Transferase</keyword>
<feature type="non-terminal residue" evidence="3">
    <location>
        <position position="1"/>
    </location>
</feature>
<dbReference type="InterPro" id="IPR016181">
    <property type="entry name" value="Acyl_CoA_acyltransferase"/>
</dbReference>
<name>A0AAV5T9W9_9BILA</name>
<dbReference type="PANTHER" id="PTHR15298">
    <property type="entry name" value="L-COA N-ACYLTRANSFERASE-RELATED"/>
    <property type="match status" value="1"/>
</dbReference>
<organism evidence="3 4">
    <name type="scientific">Pristionchus entomophagus</name>
    <dbReference type="NCBI Taxonomy" id="358040"/>
    <lineage>
        <taxon>Eukaryota</taxon>
        <taxon>Metazoa</taxon>
        <taxon>Ecdysozoa</taxon>
        <taxon>Nematoda</taxon>
        <taxon>Chromadorea</taxon>
        <taxon>Rhabditida</taxon>
        <taxon>Rhabditina</taxon>
        <taxon>Diplogasteromorpha</taxon>
        <taxon>Diplogasteroidea</taxon>
        <taxon>Neodiplogasteridae</taxon>
        <taxon>Pristionchus</taxon>
    </lineage>
</organism>
<dbReference type="GO" id="GO:0047961">
    <property type="term" value="F:glycine N-acyltransferase activity"/>
    <property type="evidence" value="ECO:0007669"/>
    <property type="project" value="InterPro"/>
</dbReference>
<proteinExistence type="inferred from homology"/>
<sequence length="108" mass="12366">VKTLRNRLRYLPSICARTDRGEIVGWAMAARFGQISNLYMMPEYRNRGAGRALEISVAKEFARRGMRVFKYVEVSNSSVYAGSLRSPLWTLWTTEDQENNATKKSNSI</sequence>
<dbReference type="PROSITE" id="PS51186">
    <property type="entry name" value="GNAT"/>
    <property type="match status" value="1"/>
</dbReference>
<keyword evidence="4" id="KW-1185">Reference proteome</keyword>
<dbReference type="AlphaFoldDB" id="A0AAV5T9W9"/>
<dbReference type="GO" id="GO:0005739">
    <property type="term" value="C:mitochondrion"/>
    <property type="evidence" value="ECO:0007669"/>
    <property type="project" value="InterPro"/>
</dbReference>
<dbReference type="InterPro" id="IPR010313">
    <property type="entry name" value="Glycine_N-acyltransferase"/>
</dbReference>
<dbReference type="CDD" id="cd04301">
    <property type="entry name" value="NAT_SF"/>
    <property type="match status" value="1"/>
</dbReference>
<keyword evidence="1" id="KW-0012">Acyltransferase</keyword>
<dbReference type="Pfam" id="PF08445">
    <property type="entry name" value="FR47"/>
    <property type="match status" value="1"/>
</dbReference>
<dbReference type="InterPro" id="IPR000182">
    <property type="entry name" value="GNAT_dom"/>
</dbReference>
<protein>
    <recommendedName>
        <fullName evidence="1">Glycine N-acyltransferase-like protein</fullName>
        <ecNumber evidence="1">2.3.1.-</ecNumber>
    </recommendedName>
</protein>
<dbReference type="InterPro" id="IPR013653">
    <property type="entry name" value="GCN5-like_dom"/>
</dbReference>
<dbReference type="EMBL" id="BTSX01000004">
    <property type="protein sequence ID" value="GMS92367.1"/>
    <property type="molecule type" value="Genomic_DNA"/>
</dbReference>
<accession>A0AAV5T9W9</accession>
<feature type="non-terminal residue" evidence="3">
    <location>
        <position position="108"/>
    </location>
</feature>
<dbReference type="EC" id="2.3.1.-" evidence="1"/>
<evidence type="ECO:0000259" key="2">
    <source>
        <dbReference type="PROSITE" id="PS51186"/>
    </source>
</evidence>
<gene>
    <name evidence="3" type="ORF">PENTCL1PPCAC_14542</name>
</gene>
<comment type="caution">
    <text evidence="3">The sequence shown here is derived from an EMBL/GenBank/DDBJ whole genome shotgun (WGS) entry which is preliminary data.</text>
</comment>
<evidence type="ECO:0000313" key="3">
    <source>
        <dbReference type="EMBL" id="GMS92367.1"/>
    </source>
</evidence>
<dbReference type="Proteomes" id="UP001432027">
    <property type="component" value="Unassembled WGS sequence"/>
</dbReference>
<dbReference type="SUPFAM" id="SSF55729">
    <property type="entry name" value="Acyl-CoA N-acyltransferases (Nat)"/>
    <property type="match status" value="1"/>
</dbReference>
<comment type="similarity">
    <text evidence="1">Belongs to the glycine N-acyltransferase family.</text>
</comment>
<reference evidence="3" key="1">
    <citation type="submission" date="2023-10" db="EMBL/GenBank/DDBJ databases">
        <title>Genome assembly of Pristionchus species.</title>
        <authorList>
            <person name="Yoshida K."/>
            <person name="Sommer R.J."/>
        </authorList>
    </citation>
    <scope>NUCLEOTIDE SEQUENCE</scope>
    <source>
        <strain evidence="3">RS0144</strain>
    </source>
</reference>
<dbReference type="PANTHER" id="PTHR15298:SF1">
    <property type="entry name" value="GLYCINE N-ACYLTRANSFERASE-LIKE PROTEIN"/>
    <property type="match status" value="1"/>
</dbReference>
<evidence type="ECO:0000256" key="1">
    <source>
        <dbReference type="RuleBase" id="RU368002"/>
    </source>
</evidence>
<feature type="domain" description="N-acetyltransferase" evidence="2">
    <location>
        <begin position="1"/>
        <end position="101"/>
    </location>
</feature>
<dbReference type="Gene3D" id="3.40.630.30">
    <property type="match status" value="1"/>
</dbReference>